<reference evidence="2" key="1">
    <citation type="submission" date="2016-11" db="UniProtKB">
        <authorList>
            <consortium name="WormBaseParasite"/>
        </authorList>
    </citation>
    <scope>IDENTIFICATION</scope>
</reference>
<dbReference type="WBParaSite" id="Csp11.Scaffold626.g6540.t1">
    <property type="protein sequence ID" value="Csp11.Scaffold626.g6540.t1"/>
    <property type="gene ID" value="Csp11.Scaffold626.g6540"/>
</dbReference>
<dbReference type="AlphaFoldDB" id="A0A1I7TJI0"/>
<protein>
    <submittedName>
        <fullName evidence="2">Ovule protein</fullName>
    </submittedName>
</protein>
<proteinExistence type="predicted"/>
<evidence type="ECO:0000313" key="2">
    <source>
        <dbReference type="WBParaSite" id="Csp11.Scaffold626.g6540.t1"/>
    </source>
</evidence>
<keyword evidence="1" id="KW-1185">Reference proteome</keyword>
<evidence type="ECO:0000313" key="1">
    <source>
        <dbReference type="Proteomes" id="UP000095282"/>
    </source>
</evidence>
<name>A0A1I7TJI0_9PELO</name>
<dbReference type="Proteomes" id="UP000095282">
    <property type="component" value="Unplaced"/>
</dbReference>
<organism evidence="1 2">
    <name type="scientific">Caenorhabditis tropicalis</name>
    <dbReference type="NCBI Taxonomy" id="1561998"/>
    <lineage>
        <taxon>Eukaryota</taxon>
        <taxon>Metazoa</taxon>
        <taxon>Ecdysozoa</taxon>
        <taxon>Nematoda</taxon>
        <taxon>Chromadorea</taxon>
        <taxon>Rhabditida</taxon>
        <taxon>Rhabditina</taxon>
        <taxon>Rhabditomorpha</taxon>
        <taxon>Rhabditoidea</taxon>
        <taxon>Rhabditidae</taxon>
        <taxon>Peloderinae</taxon>
        <taxon>Caenorhabditis</taxon>
    </lineage>
</organism>
<sequence>MKKGSKRSTHEPSHFASPFNSFFNVSSFPFCSLLVQFANEISLFAEERFGRTERSIYTCTLQFDDHL</sequence>
<accession>A0A1I7TJI0</accession>